<dbReference type="CDD" id="cd07389">
    <property type="entry name" value="MPP_PhoD"/>
    <property type="match status" value="1"/>
</dbReference>
<evidence type="ECO:0000259" key="2">
    <source>
        <dbReference type="Pfam" id="PF16655"/>
    </source>
</evidence>
<comment type="caution">
    <text evidence="3">The sequence shown here is derived from an EMBL/GenBank/DDBJ whole genome shotgun (WGS) entry which is preliminary data.</text>
</comment>
<dbReference type="Gene3D" id="2.60.40.380">
    <property type="entry name" value="Purple acid phosphatase-like, N-terminal"/>
    <property type="match status" value="1"/>
</dbReference>
<name>A0A7C5X429_9AQUI</name>
<evidence type="ECO:0000259" key="1">
    <source>
        <dbReference type="Pfam" id="PF09423"/>
    </source>
</evidence>
<dbReference type="InterPro" id="IPR052900">
    <property type="entry name" value="Phospholipid_Metab_Enz"/>
</dbReference>
<accession>A0A7C5X429</accession>
<dbReference type="Gene3D" id="3.60.21.70">
    <property type="entry name" value="PhoD-like phosphatase"/>
    <property type="match status" value="1"/>
</dbReference>
<proteinExistence type="predicted"/>
<dbReference type="PANTHER" id="PTHR43606">
    <property type="entry name" value="PHOSPHATASE, PUTATIVE (AFU_ORTHOLOGUE AFUA_6G08710)-RELATED"/>
    <property type="match status" value="1"/>
</dbReference>
<dbReference type="SUPFAM" id="SSF56300">
    <property type="entry name" value="Metallo-dependent phosphatases"/>
    <property type="match status" value="1"/>
</dbReference>
<dbReference type="EMBL" id="DSAC01000062">
    <property type="protein sequence ID" value="HHO73998.1"/>
    <property type="molecule type" value="Genomic_DNA"/>
</dbReference>
<reference evidence="3" key="1">
    <citation type="journal article" date="2020" name="mSystems">
        <title>Genome- and Community-Level Interaction Insights into Carbon Utilization and Element Cycling Functions of Hydrothermarchaeota in Hydrothermal Sediment.</title>
        <authorList>
            <person name="Zhou Z."/>
            <person name="Liu Y."/>
            <person name="Xu W."/>
            <person name="Pan J."/>
            <person name="Luo Z.H."/>
            <person name="Li M."/>
        </authorList>
    </citation>
    <scope>NUCLEOTIDE SEQUENCE [LARGE SCALE GENOMIC DNA]</scope>
    <source>
        <strain evidence="3">SpSt-114</strain>
    </source>
</reference>
<dbReference type="InterPro" id="IPR029052">
    <property type="entry name" value="Metallo-depent_PP-like"/>
</dbReference>
<sequence>MLTRREFISVPLLYLLARNLEAFAGDTPEVFPQGVASGDPTQDSVVLWTRIEPKVHESMKRDLVLEISTKPDFSEVVQVRVPADRINPSRDYTVRLTIDGLKPGGTYYYRFVYADVPSLTGRFKTLPVGSPEEFRFAFITCQNYADGYYSAFRHISQEDVGFVVHLGDQIYEKIYGPPRVPGRDLNLPSGGKIALTLEDYLYLYRTYLSDKDYQLARAMHPFIYIWDDHEYANDYSYDYEGGYYLLPGHPFYRKKVQSLALRRIAIQAWLTYTPAKVKVDLDSRDPLKWITIYRDFKVGDLLHLICTDERSYRTPQPCNRRYADPGCPEQRKTSMLGKEQKAWFFRKLEEKGYHWKVWANEVQFVQGRVNGLFGSLDAWDGYAGEREEIIRFLESKAIDNLVIISGDRHAGLVAEVPDKFEGDYQKVLAMEFMTPALSSISAAEATWWRDYGVSSHVEFAQVEKNQNPWTKYLEHKIWGYSVLTLTKDRAVGEMFSVDKYKKDAEKERAVRAVYERGKRITLL</sequence>
<dbReference type="InterPro" id="IPR018946">
    <property type="entry name" value="PhoD-like_MPP"/>
</dbReference>
<dbReference type="PANTHER" id="PTHR43606:SF2">
    <property type="entry name" value="ALKALINE PHOSPHATASE FAMILY PROTEIN (AFU_ORTHOLOGUE AFUA_5G03860)"/>
    <property type="match status" value="1"/>
</dbReference>
<dbReference type="AlphaFoldDB" id="A0A7C5X429"/>
<dbReference type="InterPro" id="IPR032093">
    <property type="entry name" value="PhoD_N"/>
</dbReference>
<feature type="domain" description="PhoD-like phosphatase metallophosphatase" evidence="1">
    <location>
        <begin position="136"/>
        <end position="490"/>
    </location>
</feature>
<dbReference type="Pfam" id="PF16655">
    <property type="entry name" value="PhoD_N"/>
    <property type="match status" value="1"/>
</dbReference>
<evidence type="ECO:0008006" key="4">
    <source>
        <dbReference type="Google" id="ProtNLM"/>
    </source>
</evidence>
<dbReference type="Pfam" id="PF09423">
    <property type="entry name" value="PhoD"/>
    <property type="match status" value="1"/>
</dbReference>
<organism evidence="3">
    <name type="scientific">Thermocrinis ruber</name>
    <dbReference type="NCBI Taxonomy" id="75906"/>
    <lineage>
        <taxon>Bacteria</taxon>
        <taxon>Pseudomonadati</taxon>
        <taxon>Aquificota</taxon>
        <taxon>Aquificia</taxon>
        <taxon>Aquificales</taxon>
        <taxon>Aquificaceae</taxon>
        <taxon>Thermocrinis</taxon>
    </lineage>
</organism>
<dbReference type="InterPro" id="IPR038607">
    <property type="entry name" value="PhoD-like_sf"/>
</dbReference>
<gene>
    <name evidence="3" type="ORF">ENN04_05090</name>
</gene>
<protein>
    <recommendedName>
        <fullName evidence="4">Alkaline phosphatase</fullName>
    </recommendedName>
</protein>
<feature type="domain" description="Phospholipase D N-terminal" evidence="2">
    <location>
        <begin position="33"/>
        <end position="125"/>
    </location>
</feature>
<evidence type="ECO:0000313" key="3">
    <source>
        <dbReference type="EMBL" id="HHO73998.1"/>
    </source>
</evidence>